<evidence type="ECO:0000256" key="4">
    <source>
        <dbReference type="ARBA" id="ARBA00022989"/>
    </source>
</evidence>
<evidence type="ECO:0000259" key="7">
    <source>
        <dbReference type="Pfam" id="PF00892"/>
    </source>
</evidence>
<accession>A0A1F7JNF2</accession>
<dbReference type="AlphaFoldDB" id="A0A1F7JNF2"/>
<keyword evidence="5 6" id="KW-0472">Membrane</keyword>
<feature type="domain" description="EamA" evidence="7">
    <location>
        <begin position="7"/>
        <end position="135"/>
    </location>
</feature>
<feature type="transmembrane region" description="Helical" evidence="6">
    <location>
        <begin position="176"/>
        <end position="199"/>
    </location>
</feature>
<name>A0A1F7JNF2_9BACT</name>
<dbReference type="EMBL" id="MGAY01000011">
    <property type="protein sequence ID" value="OGK57149.1"/>
    <property type="molecule type" value="Genomic_DNA"/>
</dbReference>
<feature type="transmembrane region" description="Helical" evidence="6">
    <location>
        <begin position="119"/>
        <end position="137"/>
    </location>
</feature>
<reference evidence="8 9" key="1">
    <citation type="journal article" date="2016" name="Nat. Commun.">
        <title>Thousands of microbial genomes shed light on interconnected biogeochemical processes in an aquifer system.</title>
        <authorList>
            <person name="Anantharaman K."/>
            <person name="Brown C.T."/>
            <person name="Hug L.A."/>
            <person name="Sharon I."/>
            <person name="Castelle C.J."/>
            <person name="Probst A.J."/>
            <person name="Thomas B.C."/>
            <person name="Singh A."/>
            <person name="Wilkins M.J."/>
            <person name="Karaoz U."/>
            <person name="Brodie E.L."/>
            <person name="Williams K.H."/>
            <person name="Hubbard S.S."/>
            <person name="Banfield J.F."/>
        </authorList>
    </citation>
    <scope>NUCLEOTIDE SEQUENCE [LARGE SCALE GENOMIC DNA]</scope>
</reference>
<comment type="caution">
    <text evidence="8">The sequence shown here is derived from an EMBL/GenBank/DDBJ whole genome shotgun (WGS) entry which is preliminary data.</text>
</comment>
<dbReference type="InterPro" id="IPR000620">
    <property type="entry name" value="EamA_dom"/>
</dbReference>
<feature type="transmembrane region" description="Helical" evidence="6">
    <location>
        <begin position="149"/>
        <end position="169"/>
    </location>
</feature>
<feature type="transmembrane region" description="Helical" evidence="6">
    <location>
        <begin position="211"/>
        <end position="233"/>
    </location>
</feature>
<evidence type="ECO:0000256" key="3">
    <source>
        <dbReference type="ARBA" id="ARBA00022692"/>
    </source>
</evidence>
<keyword evidence="4 6" id="KW-1133">Transmembrane helix</keyword>
<dbReference type="InterPro" id="IPR050638">
    <property type="entry name" value="AA-Vitamin_Transporters"/>
</dbReference>
<evidence type="ECO:0000256" key="1">
    <source>
        <dbReference type="ARBA" id="ARBA00004651"/>
    </source>
</evidence>
<feature type="domain" description="EamA" evidence="7">
    <location>
        <begin position="150"/>
        <end position="288"/>
    </location>
</feature>
<evidence type="ECO:0000313" key="8">
    <source>
        <dbReference type="EMBL" id="OGK57149.1"/>
    </source>
</evidence>
<evidence type="ECO:0000256" key="5">
    <source>
        <dbReference type="ARBA" id="ARBA00023136"/>
    </source>
</evidence>
<proteinExistence type="predicted"/>
<evidence type="ECO:0000256" key="6">
    <source>
        <dbReference type="SAM" id="Phobius"/>
    </source>
</evidence>
<comment type="subcellular location">
    <subcellularLocation>
        <location evidence="1">Cell membrane</location>
        <topology evidence="1">Multi-pass membrane protein</topology>
    </subcellularLocation>
</comment>
<dbReference type="GO" id="GO:0005886">
    <property type="term" value="C:plasma membrane"/>
    <property type="evidence" value="ECO:0007669"/>
    <property type="project" value="UniProtKB-SubCell"/>
</dbReference>
<keyword evidence="3 6" id="KW-0812">Transmembrane</keyword>
<dbReference type="Proteomes" id="UP000176376">
    <property type="component" value="Unassembled WGS sequence"/>
</dbReference>
<feature type="transmembrane region" description="Helical" evidence="6">
    <location>
        <begin position="63"/>
        <end position="82"/>
    </location>
</feature>
<feature type="transmembrane region" description="Helical" evidence="6">
    <location>
        <begin position="245"/>
        <end position="265"/>
    </location>
</feature>
<dbReference type="PANTHER" id="PTHR32322">
    <property type="entry name" value="INNER MEMBRANE TRANSPORTER"/>
    <property type="match status" value="1"/>
</dbReference>
<sequence>MSDKTKALLILIFGILIGAPAASFTKIGLNSIPPFTFTFIRFIISAICITPFFLQKKIIIDRTFLKLFLLSLLPIVNIIFYVQGLKLTTANSTLLIQSAIPIITAIFSYLLIREKISGIKWLAIAFGLLGAWLTIILPKLETMSYSGNIFGNLLILIGATAYCIYLVLLKRAHRKFSMITILSIMIFQGLFVFFLLSLTENYDYSRLTSQLISPVSAVILYLAIVITIGSYLLSQFRIKLAGPIAASLDFYLGPPVGFICSYILLGEILTPGLIIGTSIILASVIFISYSK</sequence>
<evidence type="ECO:0000313" key="9">
    <source>
        <dbReference type="Proteomes" id="UP000176376"/>
    </source>
</evidence>
<protein>
    <recommendedName>
        <fullName evidence="7">EamA domain-containing protein</fullName>
    </recommendedName>
</protein>
<feature type="transmembrane region" description="Helical" evidence="6">
    <location>
        <begin position="271"/>
        <end position="289"/>
    </location>
</feature>
<feature type="transmembrane region" description="Helical" evidence="6">
    <location>
        <begin position="35"/>
        <end position="54"/>
    </location>
</feature>
<dbReference type="STRING" id="1802074.A3J15_00185"/>
<dbReference type="PANTHER" id="PTHR32322:SF18">
    <property type="entry name" value="S-ADENOSYLMETHIONINE_S-ADENOSYLHOMOCYSTEINE TRANSPORTER"/>
    <property type="match status" value="1"/>
</dbReference>
<evidence type="ECO:0000256" key="2">
    <source>
        <dbReference type="ARBA" id="ARBA00022475"/>
    </source>
</evidence>
<organism evidence="8 9">
    <name type="scientific">Candidatus Roizmanbacteria bacterium RIFCSPLOWO2_02_FULL_38_10</name>
    <dbReference type="NCBI Taxonomy" id="1802074"/>
    <lineage>
        <taxon>Bacteria</taxon>
        <taxon>Candidatus Roizmaniibacteriota</taxon>
    </lineage>
</organism>
<dbReference type="Pfam" id="PF00892">
    <property type="entry name" value="EamA"/>
    <property type="match status" value="2"/>
</dbReference>
<dbReference type="InterPro" id="IPR037185">
    <property type="entry name" value="EmrE-like"/>
</dbReference>
<feature type="transmembrane region" description="Helical" evidence="6">
    <location>
        <begin position="94"/>
        <end position="112"/>
    </location>
</feature>
<dbReference type="SUPFAM" id="SSF103481">
    <property type="entry name" value="Multidrug resistance efflux transporter EmrE"/>
    <property type="match status" value="2"/>
</dbReference>
<keyword evidence="2" id="KW-1003">Cell membrane</keyword>
<gene>
    <name evidence="8" type="ORF">A3J15_00185</name>
</gene>